<dbReference type="SUPFAM" id="SSF53474">
    <property type="entry name" value="alpha/beta-Hydrolases"/>
    <property type="match status" value="1"/>
</dbReference>
<proteinExistence type="predicted"/>
<dbReference type="AlphaFoldDB" id="A0A937EN02"/>
<dbReference type="InterPro" id="IPR029058">
    <property type="entry name" value="AB_hydrolase_fold"/>
</dbReference>
<gene>
    <name evidence="1" type="ORF">JK359_23825</name>
</gene>
<evidence type="ECO:0008006" key="3">
    <source>
        <dbReference type="Google" id="ProtNLM"/>
    </source>
</evidence>
<keyword evidence="2" id="KW-1185">Reference proteome</keyword>
<accession>A0A937EN02</accession>
<dbReference type="RefSeq" id="WP_201839196.1">
    <property type="nucleotide sequence ID" value="NZ_JAERRK010000013.1"/>
</dbReference>
<sequence length="248" mass="25403">MATLLLTALGACAPDGSTGSDRSASVPRKATAVPDLHLSEARAGDCFAGSGATVHRQSGTPRSRIVTLGSGPRGVVLAPISWGNACEWAAEAKRLAASGYRVASVDWGSDRQSTVLQATRLLRTEGADQVVWVGGCMGGNVMLGLAPAAGAADRPVGVAGISPLASLGGYTDSASADYDGRLFLLGTADDPLADARRLREVAASFPGAEVVVLPGRLHAAEIFAGPHADRARKELDAFLERSFAHATT</sequence>
<dbReference type="EMBL" id="JAERRK010000013">
    <property type="protein sequence ID" value="MBL1084964.1"/>
    <property type="molecule type" value="Genomic_DNA"/>
</dbReference>
<dbReference type="Gene3D" id="3.40.50.1820">
    <property type="entry name" value="alpha/beta hydrolase"/>
    <property type="match status" value="1"/>
</dbReference>
<name>A0A937EN02_9ACTN</name>
<reference evidence="1" key="1">
    <citation type="submission" date="2021-01" db="EMBL/GenBank/DDBJ databases">
        <title>WGS of actinomycetes isolated from Thailand.</title>
        <authorList>
            <person name="Thawai C."/>
        </authorList>
    </citation>
    <scope>NUCLEOTIDE SEQUENCE</scope>
    <source>
        <strain evidence="1">RCU-197</strain>
    </source>
</reference>
<dbReference type="Proteomes" id="UP000661858">
    <property type="component" value="Unassembled WGS sequence"/>
</dbReference>
<organism evidence="1 2">
    <name type="scientific">Streptomyces actinomycinicus</name>
    <dbReference type="NCBI Taxonomy" id="1695166"/>
    <lineage>
        <taxon>Bacteria</taxon>
        <taxon>Bacillati</taxon>
        <taxon>Actinomycetota</taxon>
        <taxon>Actinomycetes</taxon>
        <taxon>Kitasatosporales</taxon>
        <taxon>Streptomycetaceae</taxon>
        <taxon>Streptomyces</taxon>
    </lineage>
</organism>
<protein>
    <recommendedName>
        <fullName evidence="3">Alpha/beta hydrolase</fullName>
    </recommendedName>
</protein>
<comment type="caution">
    <text evidence="1">The sequence shown here is derived from an EMBL/GenBank/DDBJ whole genome shotgun (WGS) entry which is preliminary data.</text>
</comment>
<evidence type="ECO:0000313" key="1">
    <source>
        <dbReference type="EMBL" id="MBL1084964.1"/>
    </source>
</evidence>
<evidence type="ECO:0000313" key="2">
    <source>
        <dbReference type="Proteomes" id="UP000661858"/>
    </source>
</evidence>